<name>A0A4D7JTI2_9BACT</name>
<evidence type="ECO:0000313" key="1">
    <source>
        <dbReference type="EMBL" id="QCK15446.1"/>
    </source>
</evidence>
<reference evidence="1 2" key="1">
    <citation type="submission" date="2018-04" db="EMBL/GenBank/DDBJ databases">
        <title>Complete genome uncultured novel isolate.</title>
        <authorList>
            <person name="Merlino G."/>
        </authorList>
    </citation>
    <scope>NUCLEOTIDE SEQUENCE [LARGE SCALE GENOMIC DNA]</scope>
    <source>
        <strain evidence="2">R1DC9</strain>
    </source>
</reference>
<dbReference type="RefSeq" id="WP_137091045.1">
    <property type="nucleotide sequence ID" value="NZ_CP028923.1"/>
</dbReference>
<accession>A0A4D7JTI2</accession>
<evidence type="ECO:0008006" key="3">
    <source>
        <dbReference type="Google" id="ProtNLM"/>
    </source>
</evidence>
<dbReference type="Proteomes" id="UP000298616">
    <property type="component" value="Chromosome"/>
</dbReference>
<protein>
    <recommendedName>
        <fullName evidence="3">Porin</fullName>
    </recommendedName>
</protein>
<gene>
    <name evidence="1" type="ORF">DCC35_12185</name>
</gene>
<evidence type="ECO:0000313" key="2">
    <source>
        <dbReference type="Proteomes" id="UP000298616"/>
    </source>
</evidence>
<dbReference type="KEGG" id="fpf:DCC35_12185"/>
<organism evidence="1 2">
    <name type="scientific">Mangrovivirga cuniculi</name>
    <dbReference type="NCBI Taxonomy" id="2715131"/>
    <lineage>
        <taxon>Bacteria</taxon>
        <taxon>Pseudomonadati</taxon>
        <taxon>Bacteroidota</taxon>
        <taxon>Cytophagia</taxon>
        <taxon>Cytophagales</taxon>
        <taxon>Mangrovivirgaceae</taxon>
        <taxon>Mangrovivirga</taxon>
    </lineage>
</organism>
<dbReference type="AlphaFoldDB" id="A0A4D7JTI2"/>
<proteinExistence type="predicted"/>
<dbReference type="Pfam" id="PF19577">
    <property type="entry name" value="DcaP"/>
    <property type="match status" value="1"/>
</dbReference>
<dbReference type="SUPFAM" id="SSF56935">
    <property type="entry name" value="Porins"/>
    <property type="match status" value="1"/>
</dbReference>
<sequence length="417" mass="47382">MHIKYIPGFLIFFLLSSHYSFSQDESDSLSRNISGKVISSGDSIITDTTRIIEDAPLDIGQDRGLFIISDDKKLQLRILGSVRYHVVMDQNNLESENSFNTHEIPTGDDNDPIFNYSNQISQTRLGFEVTQSTNLGNIFVRLETDFAGPNGFRIRHAYGQFKRVLFGQTWSLFSHVTSVPATVDFAGPTSSINLRTPQIRYSIPNIGKGFSLDIGLEYLIPNINIPDSIDAEVFQLLPDFTARIKREYKWGQFQLSGILPVLSARGPKDNVFIKYGFGAAGSIVVNSWKEGKWYFQTVVGRGISRYFNDLDNNVLDVLVNDSNQLVLPLNYGFNATYEHAWNDKWQTSFTYGVLQVERYAVNPPDWYFRGQTIRSNTFWNISDGARIGGEIIWGQRTNRDFTTGNAVRLNVLVYYDF</sequence>
<keyword evidence="2" id="KW-1185">Reference proteome</keyword>
<dbReference type="InterPro" id="IPR045748">
    <property type="entry name" value="DcaP"/>
</dbReference>
<dbReference type="EMBL" id="CP028923">
    <property type="protein sequence ID" value="QCK15446.1"/>
    <property type="molecule type" value="Genomic_DNA"/>
</dbReference>
<dbReference type="OrthoDB" id="790324at2"/>